<feature type="region of interest" description="Disordered" evidence="1">
    <location>
        <begin position="119"/>
        <end position="221"/>
    </location>
</feature>
<feature type="compositionally biased region" description="Basic and acidic residues" evidence="1">
    <location>
        <begin position="837"/>
        <end position="846"/>
    </location>
</feature>
<evidence type="ECO:0000313" key="3">
    <source>
        <dbReference type="Proteomes" id="UP000757232"/>
    </source>
</evidence>
<feature type="region of interest" description="Disordered" evidence="1">
    <location>
        <begin position="650"/>
        <end position="731"/>
    </location>
</feature>
<dbReference type="Proteomes" id="UP000757232">
    <property type="component" value="Unassembled WGS sequence"/>
</dbReference>
<evidence type="ECO:0000256" key="1">
    <source>
        <dbReference type="SAM" id="MobiDB-lite"/>
    </source>
</evidence>
<feature type="compositionally biased region" description="Low complexity" evidence="1">
    <location>
        <begin position="682"/>
        <end position="692"/>
    </location>
</feature>
<dbReference type="EMBL" id="LNZH02000072">
    <property type="protein sequence ID" value="OCB91685.1"/>
    <property type="molecule type" value="Genomic_DNA"/>
</dbReference>
<dbReference type="OrthoDB" id="3222645at2759"/>
<organism evidence="2 3">
    <name type="scientific">Sanghuangporus baumii</name>
    <name type="common">Phellinus baumii</name>
    <dbReference type="NCBI Taxonomy" id="108892"/>
    <lineage>
        <taxon>Eukaryota</taxon>
        <taxon>Fungi</taxon>
        <taxon>Dikarya</taxon>
        <taxon>Basidiomycota</taxon>
        <taxon>Agaricomycotina</taxon>
        <taxon>Agaricomycetes</taxon>
        <taxon>Hymenochaetales</taxon>
        <taxon>Hymenochaetaceae</taxon>
        <taxon>Sanghuangporus</taxon>
    </lineage>
</organism>
<feature type="compositionally biased region" description="Basic and acidic residues" evidence="1">
    <location>
        <begin position="206"/>
        <end position="221"/>
    </location>
</feature>
<accession>A0A9Q5I5F4</accession>
<feature type="compositionally biased region" description="Acidic residues" evidence="1">
    <location>
        <begin position="701"/>
        <end position="724"/>
    </location>
</feature>
<keyword evidence="3" id="KW-1185">Reference proteome</keyword>
<name>A0A9Q5I5F4_SANBA</name>
<protein>
    <submittedName>
        <fullName evidence="2">Uncharacterized protein</fullName>
    </submittedName>
</protein>
<gene>
    <name evidence="2" type="ORF">A7U60_g1036</name>
</gene>
<proteinExistence type="predicted"/>
<feature type="region of interest" description="Disordered" evidence="1">
    <location>
        <begin position="765"/>
        <end position="856"/>
    </location>
</feature>
<feature type="compositionally biased region" description="Polar residues" evidence="1">
    <location>
        <begin position="175"/>
        <end position="191"/>
    </location>
</feature>
<evidence type="ECO:0000313" key="2">
    <source>
        <dbReference type="EMBL" id="OCB91685.1"/>
    </source>
</evidence>
<sequence length="881" mass="98348">MGMGFIDSFPFSLGSFAILDDLTDCSSETVTFVERRRSSSSQDKAKSRSKQSTTTAARAHVHEHVTSRHGSAAPGAGAATVIGPETARSTTVANLNVKEKNIKLRGGAATNVSAKRSIANETIAKRSTVTAPAAPGREPPRRPRHERREGDRDQKSSSKKEEVKQETKKEETNIELITTSKDTVRSVSRSQIKSREPSHAPQPSEVETRPDVSSEELRKENRALRRRTERLEKDLAAYRRHVEHYRERRREADRVRSRAEERVRELETVVTNMRDSYEQELDNLRNQITEYAAKAAAVASATQLYAKDITGETEDARSKAPSVKKVPSLHELAVQTDPWPIVSPPPRPSAPVPGAMPPTLEGVREATALLTRLQLKDAELVALRFFHEETPQITLDTLKASVRTLNTELRSLALGMARDVRLSKPWGAAQAWALEAAEPGLARCLRLLSGVKGADFSQDVTLVRLALQSWIVSCLQRVFEKFLFGLENDEDEMLRRVFERVQRRESPPVAARWRALTHRHARILASLPMPSPSTAGGGYSAARDHAIHLLEMDILVGAEAILRFSGAHSPPGALLQELSREHGRRISRVVKRAAKLANDLAERSPVGCEVFIVHVGEDASEHGPGAGMGMALCGCMESVDQECRQWVGQTARTERGGRTAGTRTHTRAGTVRKKSKTRSHARTATTRTWADTIIRQWDRDTTEEDEDDSDEDEEEIDDEEEDQFAETIDGKVEGELVEEGDEGETLYPTVLCSLGFGLRRIIRRPRHRRIHPTPGPRTQPSQETLQHERRRVPKPEVETLHGSQSDAKSIKSFTITSLAPTSPLTSRTARYRRRREHEHEREGEGGEHEEEEVEGREVDVLVKTDVLVSTTVDSLRQRVVQ</sequence>
<dbReference type="AlphaFoldDB" id="A0A9Q5I5F4"/>
<comment type="caution">
    <text evidence="2">The sequence shown here is derived from an EMBL/GenBank/DDBJ whole genome shotgun (WGS) entry which is preliminary data.</text>
</comment>
<feature type="region of interest" description="Disordered" evidence="1">
    <location>
        <begin position="34"/>
        <end position="79"/>
    </location>
</feature>
<feature type="compositionally biased region" description="Basic residues" evidence="1">
    <location>
        <begin position="664"/>
        <end position="681"/>
    </location>
</feature>
<feature type="compositionally biased region" description="Polar residues" evidence="1">
    <location>
        <begin position="801"/>
        <end position="828"/>
    </location>
</feature>
<dbReference type="SUPFAM" id="SSF58113">
    <property type="entry name" value="Apolipoprotein A-I"/>
    <property type="match status" value="1"/>
</dbReference>
<reference evidence="2" key="1">
    <citation type="submission" date="2016-06" db="EMBL/GenBank/DDBJ databases">
        <title>Draft Genome sequence of the fungus Inonotus baumii.</title>
        <authorList>
            <person name="Zhu H."/>
            <person name="Lin W."/>
        </authorList>
    </citation>
    <scope>NUCLEOTIDE SEQUENCE</scope>
    <source>
        <strain evidence="2">821</strain>
    </source>
</reference>
<feature type="compositionally biased region" description="Basic and acidic residues" evidence="1">
    <location>
        <begin position="138"/>
        <end position="172"/>
    </location>
</feature>